<dbReference type="AlphaFoldDB" id="A0AAX2GW06"/>
<accession>A0AAX2GW06</accession>
<organism evidence="2 4">
    <name type="scientific">Capnocytophaga haemolytica</name>
    <dbReference type="NCBI Taxonomy" id="45243"/>
    <lineage>
        <taxon>Bacteria</taxon>
        <taxon>Pseudomonadati</taxon>
        <taxon>Bacteroidota</taxon>
        <taxon>Flavobacteriia</taxon>
        <taxon>Flavobacteriales</taxon>
        <taxon>Flavobacteriaceae</taxon>
        <taxon>Capnocytophaga</taxon>
    </lineage>
</organism>
<name>A0AAX2GW06_9FLAO</name>
<reference evidence="1 3" key="1">
    <citation type="submission" date="2016-02" db="EMBL/GenBank/DDBJ databases">
        <authorList>
            <person name="Holder M.E."/>
            <person name="Ajami N.J."/>
            <person name="Petrosino J.F."/>
        </authorList>
    </citation>
    <scope>NUCLEOTIDE SEQUENCE [LARGE SCALE GENOMIC DNA]</scope>
    <source>
        <strain evidence="1 3">CCUG 32990</strain>
    </source>
</reference>
<dbReference type="EMBL" id="CP014227">
    <property type="protein sequence ID" value="AMD84989.1"/>
    <property type="molecule type" value="Genomic_DNA"/>
</dbReference>
<dbReference type="EMBL" id="LT906449">
    <property type="protein sequence ID" value="SNV05931.1"/>
    <property type="molecule type" value="Genomic_DNA"/>
</dbReference>
<evidence type="ECO:0008006" key="5">
    <source>
        <dbReference type="Google" id="ProtNLM"/>
    </source>
</evidence>
<dbReference type="KEGG" id="chg:AXF12_05325"/>
<evidence type="ECO:0000313" key="4">
    <source>
        <dbReference type="Proteomes" id="UP000215539"/>
    </source>
</evidence>
<proteinExistence type="predicted"/>
<gene>
    <name evidence="1" type="ORF">AXF12_05325</name>
    <name evidence="2" type="ORF">SAMEA44541418_00660</name>
</gene>
<sequence length="153" mass="18015">MRKLALFKGIPLEIIGRKVNREYIHSIIPNDFKAKDFLVAFYLEYNGLYFTEGAQFIENKGVDGDYGIEIELFYRIENKLPEIWEATKEISPEARLFAERNFPIGRDSSGNEFWVDMFDGSVKYIEWEYDFTKESVSVISSDFKEFCMSIERL</sequence>
<evidence type="ECO:0000313" key="2">
    <source>
        <dbReference type="EMBL" id="SNV05931.1"/>
    </source>
</evidence>
<protein>
    <recommendedName>
        <fullName evidence="5">Knr4/Smi1-like domain-containing protein</fullName>
    </recommendedName>
</protein>
<dbReference type="SUPFAM" id="SSF160631">
    <property type="entry name" value="SMI1/KNR4-like"/>
    <property type="match status" value="1"/>
</dbReference>
<dbReference type="Proteomes" id="UP000215539">
    <property type="component" value="Chromosome 1"/>
</dbReference>
<dbReference type="Proteomes" id="UP000065822">
    <property type="component" value="Chromosome"/>
</dbReference>
<evidence type="ECO:0000313" key="3">
    <source>
        <dbReference type="Proteomes" id="UP000065822"/>
    </source>
</evidence>
<keyword evidence="3" id="KW-1185">Reference proteome</keyword>
<evidence type="ECO:0000313" key="1">
    <source>
        <dbReference type="EMBL" id="AMD84989.1"/>
    </source>
</evidence>
<dbReference type="InterPro" id="IPR037883">
    <property type="entry name" value="Knr4/Smi1-like_sf"/>
</dbReference>
<dbReference type="RefSeq" id="WP_066428985.1">
    <property type="nucleotide sequence ID" value="NZ_CP014227.1"/>
</dbReference>
<reference evidence="2 4" key="2">
    <citation type="submission" date="2017-06" db="EMBL/GenBank/DDBJ databases">
        <authorList>
            <consortium name="Pathogen Informatics"/>
        </authorList>
    </citation>
    <scope>NUCLEOTIDE SEQUENCE [LARGE SCALE GENOMIC DNA]</scope>
    <source>
        <strain evidence="2 4">NCTC12947</strain>
    </source>
</reference>